<organism evidence="2 3">
    <name type="scientific">Gigaspora margarita</name>
    <dbReference type="NCBI Taxonomy" id="4874"/>
    <lineage>
        <taxon>Eukaryota</taxon>
        <taxon>Fungi</taxon>
        <taxon>Fungi incertae sedis</taxon>
        <taxon>Mucoromycota</taxon>
        <taxon>Glomeromycotina</taxon>
        <taxon>Glomeromycetes</taxon>
        <taxon>Diversisporales</taxon>
        <taxon>Gigasporaceae</taxon>
        <taxon>Gigaspora</taxon>
    </lineage>
</organism>
<name>A0A8H3XEP6_GIGMA</name>
<accession>A0A8H3XEP6</accession>
<feature type="chain" id="PRO_5034808970" evidence="1">
    <location>
        <begin position="24"/>
        <end position="177"/>
    </location>
</feature>
<dbReference type="EMBL" id="WTPW01001186">
    <property type="protein sequence ID" value="KAF0450501.1"/>
    <property type="molecule type" value="Genomic_DNA"/>
</dbReference>
<gene>
    <name evidence="2" type="ORF">F8M41_002176</name>
</gene>
<dbReference type="Proteomes" id="UP000439903">
    <property type="component" value="Unassembled WGS sequence"/>
</dbReference>
<dbReference type="AlphaFoldDB" id="A0A8H3XEP6"/>
<evidence type="ECO:0000313" key="3">
    <source>
        <dbReference type="Proteomes" id="UP000439903"/>
    </source>
</evidence>
<reference evidence="2 3" key="1">
    <citation type="journal article" date="2019" name="Environ. Microbiol.">
        <title>At the nexus of three kingdoms: the genome of the mycorrhizal fungus Gigaspora margarita provides insights into plant, endobacterial and fungal interactions.</title>
        <authorList>
            <person name="Venice F."/>
            <person name="Ghignone S."/>
            <person name="Salvioli di Fossalunga A."/>
            <person name="Amselem J."/>
            <person name="Novero M."/>
            <person name="Xianan X."/>
            <person name="Sedzielewska Toro K."/>
            <person name="Morin E."/>
            <person name="Lipzen A."/>
            <person name="Grigoriev I.V."/>
            <person name="Henrissat B."/>
            <person name="Martin F.M."/>
            <person name="Bonfante P."/>
        </authorList>
    </citation>
    <scope>NUCLEOTIDE SEQUENCE [LARGE SCALE GENOMIC DNA]</scope>
    <source>
        <strain evidence="2 3">BEG34</strain>
    </source>
</reference>
<sequence>MTRCKSLFLQRLNILQLIVDIGCHLLQVYRQGCWEWDNGTVRVVEFHSIYHESTVSAIMEQLYEMTKLVKWTLDDIKSCGSTTKEAKNQVPFWKPQVSSGGYDGEKLPWPNLLPNRAHDVIAIKLNYTLGGAPTEMTNGIIVWAKEQILYEFGSINRRGDSIDIQRGQRVVLCFLLT</sequence>
<evidence type="ECO:0000313" key="2">
    <source>
        <dbReference type="EMBL" id="KAF0450501.1"/>
    </source>
</evidence>
<evidence type="ECO:0000256" key="1">
    <source>
        <dbReference type="SAM" id="SignalP"/>
    </source>
</evidence>
<protein>
    <submittedName>
        <fullName evidence="2">Uncharacterized protein</fullName>
    </submittedName>
</protein>
<feature type="signal peptide" evidence="1">
    <location>
        <begin position="1"/>
        <end position="23"/>
    </location>
</feature>
<keyword evidence="3" id="KW-1185">Reference proteome</keyword>
<proteinExistence type="predicted"/>
<comment type="caution">
    <text evidence="2">The sequence shown here is derived from an EMBL/GenBank/DDBJ whole genome shotgun (WGS) entry which is preliminary data.</text>
</comment>
<keyword evidence="1" id="KW-0732">Signal</keyword>